<comment type="cofactor">
    <cofactor evidence="6">
        <name>Mg(2+)</name>
        <dbReference type="ChEBI" id="CHEBI:18420"/>
    </cofactor>
    <text evidence="6">Binds 1 Mg(2+) ion per monomer.</text>
</comment>
<proteinExistence type="inferred from homology"/>
<dbReference type="GO" id="GO:0005829">
    <property type="term" value="C:cytosol"/>
    <property type="evidence" value="ECO:0007669"/>
    <property type="project" value="TreeGrafter"/>
</dbReference>
<keyword evidence="6" id="KW-0521">NADP</keyword>
<dbReference type="NCBIfam" id="TIGR01214">
    <property type="entry name" value="rmlD"/>
    <property type="match status" value="1"/>
</dbReference>
<dbReference type="InterPro" id="IPR005913">
    <property type="entry name" value="dTDP_dehydrorham_reduct"/>
</dbReference>
<dbReference type="InterPro" id="IPR036291">
    <property type="entry name" value="NAD(P)-bd_dom_sf"/>
</dbReference>
<dbReference type="GO" id="GO:0008831">
    <property type="term" value="F:dTDP-4-dehydrorhamnose reductase activity"/>
    <property type="evidence" value="ECO:0007669"/>
    <property type="project" value="UniProtKB-EC"/>
</dbReference>
<gene>
    <name evidence="8" type="primary">rfbD</name>
    <name evidence="8" type="ORF">H8J20_11995</name>
</gene>
<comment type="function">
    <text evidence="6">Catalyzes the reduction of dTDP-6-deoxy-L-lyxo-4-hexulose to yield dTDP-L-rhamnose.</text>
</comment>
<evidence type="ECO:0000256" key="4">
    <source>
        <dbReference type="ARBA" id="ARBA00017099"/>
    </source>
</evidence>
<feature type="domain" description="RmlD-like substrate binding" evidence="7">
    <location>
        <begin position="1"/>
        <end position="284"/>
    </location>
</feature>
<accession>A0AAW3WQ54</accession>
<dbReference type="Proteomes" id="UP000659084">
    <property type="component" value="Unassembled WGS sequence"/>
</dbReference>
<dbReference type="Gene3D" id="3.40.50.720">
    <property type="entry name" value="NAD(P)-binding Rossmann-like Domain"/>
    <property type="match status" value="1"/>
</dbReference>
<dbReference type="Pfam" id="PF04321">
    <property type="entry name" value="RmlD_sub_bind"/>
    <property type="match status" value="1"/>
</dbReference>
<evidence type="ECO:0000313" key="9">
    <source>
        <dbReference type="Proteomes" id="UP000659084"/>
    </source>
</evidence>
<comment type="similarity">
    <text evidence="2 6">Belongs to the dTDP-4-dehydrorhamnose reductase family.</text>
</comment>
<dbReference type="InterPro" id="IPR029903">
    <property type="entry name" value="RmlD-like-bd"/>
</dbReference>
<evidence type="ECO:0000256" key="2">
    <source>
        <dbReference type="ARBA" id="ARBA00010944"/>
    </source>
</evidence>
<sequence length="287" mass="31133">MKVLLTGAKGQLGRCFSDRCPAGWDILATDSDALDITNLVQVRKIAVAYQPNFIVNAAAYTAVDKAEVEHDIAALINDIGPKNLATVAKEVGARLAHISTDYVFDGEATTPYVEDAPTNPLGVYGQTKLNGELAVSQVQPEALIIRTAWVFSEYGNNFVKTMLRLAQGRDRLGIVADQRGCPTYAGDIASAVITLLQKEAPGGIYHFCGDSEVAWNEFAEIIFSSALNQGVLAQMPIVDGITTEQYPTPAKRPKYSVLNCEKIQNEGVALSLWQEQLQFVIAHCQNS</sequence>
<dbReference type="EMBL" id="JACNYO010000010">
    <property type="protein sequence ID" value="MBC3212860.1"/>
    <property type="molecule type" value="Genomic_DNA"/>
</dbReference>
<evidence type="ECO:0000256" key="1">
    <source>
        <dbReference type="ARBA" id="ARBA00004781"/>
    </source>
</evidence>
<name>A0AAW3WQ54_SERFO</name>
<evidence type="ECO:0000256" key="5">
    <source>
        <dbReference type="ARBA" id="ARBA00048200"/>
    </source>
</evidence>
<dbReference type="CDD" id="cd05254">
    <property type="entry name" value="dTDP_HR_like_SDR_e"/>
    <property type="match status" value="1"/>
</dbReference>
<dbReference type="PANTHER" id="PTHR10491">
    <property type="entry name" value="DTDP-4-DEHYDRORHAMNOSE REDUCTASE"/>
    <property type="match status" value="1"/>
</dbReference>
<evidence type="ECO:0000256" key="3">
    <source>
        <dbReference type="ARBA" id="ARBA00012929"/>
    </source>
</evidence>
<dbReference type="PANTHER" id="PTHR10491:SF4">
    <property type="entry name" value="METHIONINE ADENOSYLTRANSFERASE 2 SUBUNIT BETA"/>
    <property type="match status" value="1"/>
</dbReference>
<comment type="caution">
    <text evidence="8">The sequence shown here is derived from an EMBL/GenBank/DDBJ whole genome shotgun (WGS) entry which is preliminary data.</text>
</comment>
<reference evidence="8" key="1">
    <citation type="submission" date="2020-08" db="EMBL/GenBank/DDBJ databases">
        <title>Food and environmental bacterial isolates.</title>
        <authorList>
            <person name="Richter L."/>
            <person name="Du Plessis E.M."/>
            <person name="Duvenage S."/>
            <person name="Allam M."/>
            <person name="Korsten L."/>
        </authorList>
    </citation>
    <scope>NUCLEOTIDE SEQUENCE</scope>
    <source>
        <strain evidence="8">UPMP2127</strain>
    </source>
</reference>
<evidence type="ECO:0000313" key="8">
    <source>
        <dbReference type="EMBL" id="MBC3212860.1"/>
    </source>
</evidence>
<dbReference type="GO" id="GO:0019305">
    <property type="term" value="P:dTDP-rhamnose biosynthetic process"/>
    <property type="evidence" value="ECO:0007669"/>
    <property type="project" value="TreeGrafter"/>
</dbReference>
<dbReference type="RefSeq" id="WP_179253045.1">
    <property type="nucleotide sequence ID" value="NZ_JACBIV010000013.1"/>
</dbReference>
<dbReference type="AlphaFoldDB" id="A0AAW3WQ54"/>
<protein>
    <recommendedName>
        <fullName evidence="4 6">dTDP-4-dehydrorhamnose reductase</fullName>
        <ecNumber evidence="3 6">1.1.1.133</ecNumber>
    </recommendedName>
</protein>
<keyword evidence="6 8" id="KW-0560">Oxidoreductase</keyword>
<dbReference type="EC" id="1.1.1.133" evidence="3 6"/>
<evidence type="ECO:0000256" key="6">
    <source>
        <dbReference type="RuleBase" id="RU364082"/>
    </source>
</evidence>
<comment type="catalytic activity">
    <reaction evidence="5 6">
        <text>dTDP-beta-L-rhamnose + NADP(+) = dTDP-4-dehydro-beta-L-rhamnose + NADPH + H(+)</text>
        <dbReference type="Rhea" id="RHEA:21796"/>
        <dbReference type="ChEBI" id="CHEBI:15378"/>
        <dbReference type="ChEBI" id="CHEBI:57510"/>
        <dbReference type="ChEBI" id="CHEBI:57783"/>
        <dbReference type="ChEBI" id="CHEBI:58349"/>
        <dbReference type="ChEBI" id="CHEBI:62830"/>
        <dbReference type="EC" id="1.1.1.133"/>
    </reaction>
</comment>
<comment type="pathway">
    <text evidence="1 6">Carbohydrate biosynthesis; dTDP-L-rhamnose biosynthesis.</text>
</comment>
<evidence type="ECO:0000259" key="7">
    <source>
        <dbReference type="Pfam" id="PF04321"/>
    </source>
</evidence>
<organism evidence="8 9">
    <name type="scientific">Serratia fonticola</name>
    <dbReference type="NCBI Taxonomy" id="47917"/>
    <lineage>
        <taxon>Bacteria</taxon>
        <taxon>Pseudomonadati</taxon>
        <taxon>Pseudomonadota</taxon>
        <taxon>Gammaproteobacteria</taxon>
        <taxon>Enterobacterales</taxon>
        <taxon>Yersiniaceae</taxon>
        <taxon>Serratia</taxon>
    </lineage>
</organism>
<dbReference type="Gene3D" id="3.90.25.10">
    <property type="entry name" value="UDP-galactose 4-epimerase, domain 1"/>
    <property type="match status" value="1"/>
</dbReference>
<dbReference type="SUPFAM" id="SSF51735">
    <property type="entry name" value="NAD(P)-binding Rossmann-fold domains"/>
    <property type="match status" value="1"/>
</dbReference>